<keyword evidence="3" id="KW-0675">Receptor</keyword>
<reference evidence="3 4" key="1">
    <citation type="submission" date="2015-11" db="EMBL/GenBank/DDBJ databases">
        <title>Description and complete genome sequence of a novel strain predominating in hypersaline microbial mats and representing a new family of the Bacteriodetes phylum.</title>
        <authorList>
            <person name="Spring S."/>
            <person name="Bunk B."/>
            <person name="Sproer C."/>
            <person name="Klenk H.-P."/>
        </authorList>
    </citation>
    <scope>NUCLEOTIDE SEQUENCE [LARGE SCALE GENOMIC DNA]</scope>
    <source>
        <strain evidence="3 4">L21-Spi-D4</strain>
    </source>
</reference>
<organism evidence="3 4">
    <name type="scientific">Salinivirga cyanobacteriivorans</name>
    <dbReference type="NCBI Taxonomy" id="1307839"/>
    <lineage>
        <taxon>Bacteria</taxon>
        <taxon>Pseudomonadati</taxon>
        <taxon>Bacteroidota</taxon>
        <taxon>Bacteroidia</taxon>
        <taxon>Bacteroidales</taxon>
        <taxon>Salinivirgaceae</taxon>
        <taxon>Salinivirga</taxon>
    </lineage>
</organism>
<dbReference type="SUPFAM" id="SSF56935">
    <property type="entry name" value="Porins"/>
    <property type="match status" value="1"/>
</dbReference>
<dbReference type="SUPFAM" id="SSF49464">
    <property type="entry name" value="Carboxypeptidase regulatory domain-like"/>
    <property type="match status" value="1"/>
</dbReference>
<dbReference type="Pfam" id="PF13715">
    <property type="entry name" value="CarbopepD_reg_2"/>
    <property type="match status" value="1"/>
</dbReference>
<keyword evidence="1" id="KW-0732">Signal</keyword>
<dbReference type="EMBL" id="CP013118">
    <property type="protein sequence ID" value="ALO14202.1"/>
    <property type="molecule type" value="Genomic_DNA"/>
</dbReference>
<dbReference type="Gene3D" id="2.170.130.10">
    <property type="entry name" value="TonB-dependent receptor, plug domain"/>
    <property type="match status" value="1"/>
</dbReference>
<feature type="domain" description="TonB-dependent receptor plug" evidence="2">
    <location>
        <begin position="156"/>
        <end position="232"/>
    </location>
</feature>
<dbReference type="Proteomes" id="UP000064893">
    <property type="component" value="Chromosome"/>
</dbReference>
<dbReference type="InterPro" id="IPR008969">
    <property type="entry name" value="CarboxyPept-like_regulatory"/>
</dbReference>
<evidence type="ECO:0000313" key="4">
    <source>
        <dbReference type="Proteomes" id="UP000064893"/>
    </source>
</evidence>
<proteinExistence type="predicted"/>
<sequence length="721" mass="81699" precursor="true">MKYLIHNKWRIPAVYMLLIFAGLQIAQAQQTRTIDGVVVDQATGEPLPGANIILQSDIFNGTTTDARGKFTIHVAKNQWQQDSLITSFLGYHDRTIAVKEADQSHTITLKPKAEQLEEAVVVARRIIAEEFTIKKMKQIDIYLNPIAKADPLLAVNAMPASTTTDESASISLRGSSPAETGIFFNGVPIYDAVRFSQLNGIGTFSIFNTAIVERMHVFPSNPPLEYGNTSSGLISIQSKSDLPKQNQHSISLSLANLGGQMVRKMGDKTGITVFANYQPSAALIGVNEQAFDNLKSFYAADAGIHVQHQINTKTRLKLFNYTNLEGYEYKFRHASFSGIFDQQKRRNFTIINLNQKLPAGEFNLNTGASFSHEKYDYGNTLVNMDKQDLYAGISYIHFFDKLSVKTGISNDSRLQKLDGSFPVFGYALGNDLPAIDYAGEKSIDVTEAFTYGKYEFNANWISGLGIRKNLPYTNQKNYWSGQWNVNYSFLKHHALNASVGRYHRYALPNAETEKVTFYRSDQISLDYSLETDIVELTAAAFAKNVKFDQTKEHVNGAELFTKLFLFQNRVTFQASYTLIDARRTTNGSSYSSPYDLEYFVRGSLKYQHHSNLDISLIMLYRQGQWYQPVIDRNYDAALDVYEPVYTSRNNMTHYPDYLKLDLSLSKLWPVSSRLNIIGFMNVSNLLDTENVRDLTYNHNYTDYTYDLFSRRTVYFGGIVNF</sequence>
<keyword evidence="4" id="KW-1185">Reference proteome</keyword>
<gene>
    <name evidence="3" type="ORF">L21SP5_00526</name>
</gene>
<feature type="chain" id="PRO_5006599142" evidence="1">
    <location>
        <begin position="29"/>
        <end position="721"/>
    </location>
</feature>
<feature type="signal peptide" evidence="1">
    <location>
        <begin position="1"/>
        <end position="28"/>
    </location>
</feature>
<dbReference type="InterPro" id="IPR037066">
    <property type="entry name" value="Plug_dom_sf"/>
</dbReference>
<evidence type="ECO:0000313" key="3">
    <source>
        <dbReference type="EMBL" id="ALO14202.1"/>
    </source>
</evidence>
<dbReference type="Pfam" id="PF07715">
    <property type="entry name" value="Plug"/>
    <property type="match status" value="1"/>
</dbReference>
<dbReference type="AlphaFoldDB" id="A0A0S2HW13"/>
<protein>
    <submittedName>
        <fullName evidence="3">TonB-dependent Receptor Plug Domain protein</fullName>
    </submittedName>
</protein>
<dbReference type="KEGG" id="blq:L21SP5_00526"/>
<dbReference type="Gene3D" id="2.60.40.1120">
    <property type="entry name" value="Carboxypeptidase-like, regulatory domain"/>
    <property type="match status" value="1"/>
</dbReference>
<name>A0A0S2HW13_9BACT</name>
<evidence type="ECO:0000256" key="1">
    <source>
        <dbReference type="SAM" id="SignalP"/>
    </source>
</evidence>
<dbReference type="RefSeq" id="WP_057951776.1">
    <property type="nucleotide sequence ID" value="NZ_CP013118.1"/>
</dbReference>
<dbReference type="OrthoDB" id="1075473at2"/>
<accession>A0A0S2HW13</accession>
<dbReference type="InterPro" id="IPR012910">
    <property type="entry name" value="Plug_dom"/>
</dbReference>
<evidence type="ECO:0000259" key="2">
    <source>
        <dbReference type="Pfam" id="PF07715"/>
    </source>
</evidence>
<dbReference type="STRING" id="1307839.L21SP5_00526"/>